<dbReference type="Proteomes" id="UP000184225">
    <property type="component" value="Unassembled WGS sequence"/>
</dbReference>
<organism evidence="2 3">
    <name type="scientific">Mesonia phycicola</name>
    <dbReference type="NCBI Taxonomy" id="579105"/>
    <lineage>
        <taxon>Bacteria</taxon>
        <taxon>Pseudomonadati</taxon>
        <taxon>Bacteroidota</taxon>
        <taxon>Flavobacteriia</taxon>
        <taxon>Flavobacteriales</taxon>
        <taxon>Flavobacteriaceae</taxon>
        <taxon>Mesonia</taxon>
    </lineage>
</organism>
<dbReference type="RefSeq" id="WP_200799152.1">
    <property type="nucleotide sequence ID" value="NZ_FQYY01000023.1"/>
</dbReference>
<keyword evidence="3" id="KW-1185">Reference proteome</keyword>
<accession>A0A1M6HUK4</accession>
<dbReference type="STRING" id="579105.SAMN04488096_1233"/>
<evidence type="ECO:0000313" key="3">
    <source>
        <dbReference type="Proteomes" id="UP000184225"/>
    </source>
</evidence>
<proteinExistence type="predicted"/>
<evidence type="ECO:0000313" key="2">
    <source>
        <dbReference type="EMBL" id="SHJ25850.1"/>
    </source>
</evidence>
<feature type="region of interest" description="Disordered" evidence="1">
    <location>
        <begin position="1"/>
        <end position="47"/>
    </location>
</feature>
<name>A0A1M6HUK4_9FLAO</name>
<feature type="compositionally biased region" description="Low complexity" evidence="1">
    <location>
        <begin position="8"/>
        <end position="19"/>
    </location>
</feature>
<reference evidence="2 3" key="1">
    <citation type="submission" date="2016-11" db="EMBL/GenBank/DDBJ databases">
        <authorList>
            <person name="Jaros S."/>
            <person name="Januszkiewicz K."/>
            <person name="Wedrychowicz H."/>
        </authorList>
    </citation>
    <scope>NUCLEOTIDE SEQUENCE [LARGE SCALE GENOMIC DNA]</scope>
    <source>
        <strain evidence="2 3">DSM 21425</strain>
    </source>
</reference>
<sequence>MAKKITPKNNSSNQQNANKGTSGQNKQHSQVHGNRGKQLNPNQKAKK</sequence>
<gene>
    <name evidence="2" type="ORF">SAMN04488096_1233</name>
</gene>
<evidence type="ECO:0008006" key="4">
    <source>
        <dbReference type="Google" id="ProtNLM"/>
    </source>
</evidence>
<feature type="compositionally biased region" description="Polar residues" evidence="1">
    <location>
        <begin position="20"/>
        <end position="47"/>
    </location>
</feature>
<dbReference type="EMBL" id="FQYY01000023">
    <property type="protein sequence ID" value="SHJ25850.1"/>
    <property type="molecule type" value="Genomic_DNA"/>
</dbReference>
<dbReference type="AlphaFoldDB" id="A0A1M6HUK4"/>
<evidence type="ECO:0000256" key="1">
    <source>
        <dbReference type="SAM" id="MobiDB-lite"/>
    </source>
</evidence>
<protein>
    <recommendedName>
        <fullName evidence="4">Alpha-amylase</fullName>
    </recommendedName>
</protein>